<gene>
    <name evidence="1" type="ORF">EXIGLDRAFT_717789</name>
</gene>
<dbReference type="InParanoid" id="A0A165I5S9"/>
<dbReference type="Proteomes" id="UP000077266">
    <property type="component" value="Unassembled WGS sequence"/>
</dbReference>
<evidence type="ECO:0000313" key="1">
    <source>
        <dbReference type="EMBL" id="KZV92940.1"/>
    </source>
</evidence>
<protein>
    <submittedName>
        <fullName evidence="1">Uncharacterized protein</fullName>
    </submittedName>
</protein>
<sequence length="89" mass="10040">MYRRRALGADACFSVLLTAKSGNVETTTVKFCRRKVSELMNLMSRNSTICARKGNPARERYEVGFYGTAISTNRCELEIGNSARNGRRR</sequence>
<proteinExistence type="predicted"/>
<dbReference type="AlphaFoldDB" id="A0A165I5S9"/>
<evidence type="ECO:0000313" key="2">
    <source>
        <dbReference type="Proteomes" id="UP000077266"/>
    </source>
</evidence>
<name>A0A165I5S9_EXIGL</name>
<dbReference type="EMBL" id="KV425999">
    <property type="protein sequence ID" value="KZV92940.1"/>
    <property type="molecule type" value="Genomic_DNA"/>
</dbReference>
<accession>A0A165I5S9</accession>
<keyword evidence="2" id="KW-1185">Reference proteome</keyword>
<reference evidence="1 2" key="1">
    <citation type="journal article" date="2016" name="Mol. Biol. Evol.">
        <title>Comparative Genomics of Early-Diverging Mushroom-Forming Fungi Provides Insights into the Origins of Lignocellulose Decay Capabilities.</title>
        <authorList>
            <person name="Nagy L.G."/>
            <person name="Riley R."/>
            <person name="Tritt A."/>
            <person name="Adam C."/>
            <person name="Daum C."/>
            <person name="Floudas D."/>
            <person name="Sun H."/>
            <person name="Yadav J.S."/>
            <person name="Pangilinan J."/>
            <person name="Larsson K.H."/>
            <person name="Matsuura K."/>
            <person name="Barry K."/>
            <person name="Labutti K."/>
            <person name="Kuo R."/>
            <person name="Ohm R.A."/>
            <person name="Bhattacharya S.S."/>
            <person name="Shirouzu T."/>
            <person name="Yoshinaga Y."/>
            <person name="Martin F.M."/>
            <person name="Grigoriev I.V."/>
            <person name="Hibbett D.S."/>
        </authorList>
    </citation>
    <scope>NUCLEOTIDE SEQUENCE [LARGE SCALE GENOMIC DNA]</scope>
    <source>
        <strain evidence="1 2">HHB12029</strain>
    </source>
</reference>
<organism evidence="1 2">
    <name type="scientific">Exidia glandulosa HHB12029</name>
    <dbReference type="NCBI Taxonomy" id="1314781"/>
    <lineage>
        <taxon>Eukaryota</taxon>
        <taxon>Fungi</taxon>
        <taxon>Dikarya</taxon>
        <taxon>Basidiomycota</taxon>
        <taxon>Agaricomycotina</taxon>
        <taxon>Agaricomycetes</taxon>
        <taxon>Auriculariales</taxon>
        <taxon>Exidiaceae</taxon>
        <taxon>Exidia</taxon>
    </lineage>
</organism>